<gene>
    <name evidence="3" type="ORF">GCM10009737_12230</name>
</gene>
<evidence type="ECO:0000313" key="3">
    <source>
        <dbReference type="EMBL" id="GAA1912280.1"/>
    </source>
</evidence>
<keyword evidence="2" id="KW-1133">Transmembrane helix</keyword>
<evidence type="ECO:0000256" key="1">
    <source>
        <dbReference type="SAM" id="MobiDB-lite"/>
    </source>
</evidence>
<keyword evidence="2" id="KW-0812">Transmembrane</keyword>
<proteinExistence type="predicted"/>
<keyword evidence="2" id="KW-0472">Membrane</keyword>
<feature type="compositionally biased region" description="Basic and acidic residues" evidence="1">
    <location>
        <begin position="20"/>
        <end position="34"/>
    </location>
</feature>
<evidence type="ECO:0000313" key="4">
    <source>
        <dbReference type="Proteomes" id="UP001501612"/>
    </source>
</evidence>
<name>A0ABP5AF23_9ACTN</name>
<feature type="transmembrane region" description="Helical" evidence="2">
    <location>
        <begin position="151"/>
        <end position="171"/>
    </location>
</feature>
<dbReference type="Proteomes" id="UP001501612">
    <property type="component" value="Unassembled WGS sequence"/>
</dbReference>
<evidence type="ECO:0000256" key="2">
    <source>
        <dbReference type="SAM" id="Phobius"/>
    </source>
</evidence>
<sequence length="211" mass="22414">MGGVDRSREDALWRSIVENYGERARLDAPGEQRTGEPPADADPPDPAADPLAGLGPGDTLDVGPPHPGTPEDPGPGDLVDPTGPAADRAADRAADQASDGTRDRVDGDDHAAAREREAAARAREFEERHEVPDRFVPPEPPPLPYVAPRRLLAWLALVGGPLLLVLSLAVGLPLSPFWRLLAALAFVGGFVYLVVSMPREPRDPTDDGARV</sequence>
<feature type="transmembrane region" description="Helical" evidence="2">
    <location>
        <begin position="177"/>
        <end position="195"/>
    </location>
</feature>
<evidence type="ECO:0008006" key="5">
    <source>
        <dbReference type="Google" id="ProtNLM"/>
    </source>
</evidence>
<feature type="compositionally biased region" description="Basic and acidic residues" evidence="1">
    <location>
        <begin position="88"/>
        <end position="117"/>
    </location>
</feature>
<feature type="region of interest" description="Disordered" evidence="1">
    <location>
        <begin position="19"/>
        <end position="117"/>
    </location>
</feature>
<accession>A0ABP5AF23</accession>
<feature type="compositionally biased region" description="Pro residues" evidence="1">
    <location>
        <begin position="64"/>
        <end position="73"/>
    </location>
</feature>
<comment type="caution">
    <text evidence="3">The sequence shown here is derived from an EMBL/GenBank/DDBJ whole genome shotgun (WGS) entry which is preliminary data.</text>
</comment>
<organism evidence="3 4">
    <name type="scientific">Nocardioides lentus</name>
    <dbReference type="NCBI Taxonomy" id="338077"/>
    <lineage>
        <taxon>Bacteria</taxon>
        <taxon>Bacillati</taxon>
        <taxon>Actinomycetota</taxon>
        <taxon>Actinomycetes</taxon>
        <taxon>Propionibacteriales</taxon>
        <taxon>Nocardioidaceae</taxon>
        <taxon>Nocardioides</taxon>
    </lineage>
</organism>
<reference evidence="4" key="1">
    <citation type="journal article" date="2019" name="Int. J. Syst. Evol. Microbiol.">
        <title>The Global Catalogue of Microorganisms (GCM) 10K type strain sequencing project: providing services to taxonomists for standard genome sequencing and annotation.</title>
        <authorList>
            <consortium name="The Broad Institute Genomics Platform"/>
            <consortium name="The Broad Institute Genome Sequencing Center for Infectious Disease"/>
            <person name="Wu L."/>
            <person name="Ma J."/>
        </authorList>
    </citation>
    <scope>NUCLEOTIDE SEQUENCE [LARGE SCALE GENOMIC DNA]</scope>
    <source>
        <strain evidence="4">JCM 14046</strain>
    </source>
</reference>
<protein>
    <recommendedName>
        <fullName evidence="5">DUF308 domain-containing protein</fullName>
    </recommendedName>
</protein>
<dbReference type="EMBL" id="BAAAMY010000002">
    <property type="protein sequence ID" value="GAA1912280.1"/>
    <property type="molecule type" value="Genomic_DNA"/>
</dbReference>
<keyword evidence="4" id="KW-1185">Reference proteome</keyword>